<sequence length="1214" mass="131168">KGPEIRTGLVRGDTDIPIKAGHEFIVSTEDKYKECCDDKVMYVDYVSATDIQANLPKVTEPGKMIYVDDGILSLLVLSIDGPNVHVRALNNGNIASRKGVNLPKTPVDLPSLSEKDKKDLQFGVKNGVDMIFASFIRRAQDVIDIRECLGPDGANIKIIVKIENEQGLENFDEILKETDGVMVARGDLGIEIPASQVFLAQKMIIAKCNMAGKPAICATQMLEGSSDIIIQYNPRPTRAEISDVANAVLDGADCVMLSGETAKGTYPVQSVQMMAETCFLAESAICYPPLYDELRATTTRPTSTVETVALAAVAAAYEQDAGAILTSSNGNFSHEEPTNCPPDSPASRLLSVLWQQDVDNRIRFGLKSALDLKILKPGSAIIAVQGWRQGSFHTNTMRILTVPTDMADLTILPLTDAKVQNARMMRAPKFEPVICEQSRVCGIPRVVVPPPYKPNSNSSSNSFKGPLFQTPPSLLFSGTPIVRPFVAMGSSWTISTCTLLTTLGAILFENANAFTYPPVAAPLVVKTPYLNTWLYGKDANIANSWPRSGGNTGITGWAGLARVDGVGCNYLGNGSNGTQIAPSGQLQSTTITATQTQYVVRCGGVDLKVTYLSPIEPSDFVRLSLPFTYLSVTASPNDGRQHSVQVYADLAGEWLGPDSAAVMTWSTQKTQAMVYHQFQLASPTQFGSRDDRVTYGHAYHGILLDTGVTYQTAPDVNLRTWFNSTGTLNNTQDTTSRAIGDRWPCMALSKDLGSITAESKPVVFVVGLTRDPAISYQTSGGPQARSLYYRAQLSNDEDALSFFLNDYDNAVASANNFDGKVNSAAAQISNDYVDLAVLAARQTFAHVELTVSTGSDGNLNKSDPLLFMGLDGYVTHPRLIDHVYIDEIYRVNSLDEIYASSPFWAWANPDLLGLLLQPIVQWHRNIGATNAAVGNRVIDNLGSQYPQASGPQTNALNAKSLESTADLMLSTAAFVKAKGDYSIVEDNMDLYKSWGNFLKDNALYPASQLTSDGDIIGSPTNDTNLAAKSIIALKAFSDILTSMRQDASAYHDSATNYASTWQQLAASSTAFSLSYGNPSSWSMVYNLFCDKWLKTGLFTDDVERLADAYSSLDTYGLALNSNTTLTSPPGLAPETSTRDLLIARTKNFIQNGDANVPWASYIGVTNGKAADNTFNRASIGGVYALLVRDLEPAPSASSAMSSYPSLITVVTSFV</sequence>
<protein>
    <submittedName>
        <fullName evidence="1">12768_t:CDS:1</fullName>
    </submittedName>
</protein>
<evidence type="ECO:0000313" key="1">
    <source>
        <dbReference type="EMBL" id="CAG8615484.1"/>
    </source>
</evidence>
<organism evidence="1 2">
    <name type="scientific">Acaulospora colombiana</name>
    <dbReference type="NCBI Taxonomy" id="27376"/>
    <lineage>
        <taxon>Eukaryota</taxon>
        <taxon>Fungi</taxon>
        <taxon>Fungi incertae sedis</taxon>
        <taxon>Mucoromycota</taxon>
        <taxon>Glomeromycotina</taxon>
        <taxon>Glomeromycetes</taxon>
        <taxon>Diversisporales</taxon>
        <taxon>Acaulosporaceae</taxon>
        <taxon>Acaulospora</taxon>
    </lineage>
</organism>
<dbReference type="EMBL" id="CAJVPT010015969">
    <property type="protein sequence ID" value="CAG8615484.1"/>
    <property type="molecule type" value="Genomic_DNA"/>
</dbReference>
<reference evidence="1" key="1">
    <citation type="submission" date="2021-06" db="EMBL/GenBank/DDBJ databases">
        <authorList>
            <person name="Kallberg Y."/>
            <person name="Tangrot J."/>
            <person name="Rosling A."/>
        </authorList>
    </citation>
    <scope>NUCLEOTIDE SEQUENCE</scope>
    <source>
        <strain evidence="1">CL356</strain>
    </source>
</reference>
<feature type="non-terminal residue" evidence="1">
    <location>
        <position position="1"/>
    </location>
</feature>
<evidence type="ECO:0000313" key="2">
    <source>
        <dbReference type="Proteomes" id="UP000789525"/>
    </source>
</evidence>
<comment type="caution">
    <text evidence="1">The sequence shown here is derived from an EMBL/GenBank/DDBJ whole genome shotgun (WGS) entry which is preliminary data.</text>
</comment>
<accession>A0ACA9MW00</accession>
<gene>
    <name evidence="1" type="ORF">ACOLOM_LOCUS7152</name>
</gene>
<proteinExistence type="predicted"/>
<feature type="non-terminal residue" evidence="1">
    <location>
        <position position="1214"/>
    </location>
</feature>
<name>A0ACA9MW00_9GLOM</name>
<dbReference type="Proteomes" id="UP000789525">
    <property type="component" value="Unassembled WGS sequence"/>
</dbReference>
<keyword evidence="2" id="KW-1185">Reference proteome</keyword>